<organism evidence="3">
    <name type="scientific">mine drainage metagenome</name>
    <dbReference type="NCBI Taxonomy" id="410659"/>
    <lineage>
        <taxon>unclassified sequences</taxon>
        <taxon>metagenomes</taxon>
        <taxon>ecological metagenomes</taxon>
    </lineage>
</organism>
<evidence type="ECO:0000259" key="2">
    <source>
        <dbReference type="Pfam" id="PF07859"/>
    </source>
</evidence>
<dbReference type="Gene3D" id="3.40.50.1820">
    <property type="entry name" value="alpha/beta hydrolase"/>
    <property type="match status" value="1"/>
</dbReference>
<proteinExistence type="predicted"/>
<protein>
    <submittedName>
        <fullName evidence="3">Acetylxylan esterase</fullName>
        <ecNumber evidence="3">3.1.1.72</ecNumber>
    </submittedName>
</protein>
<accession>A0A1J5SCT1</accession>
<dbReference type="InterPro" id="IPR029058">
    <property type="entry name" value="AB_hydrolase_fold"/>
</dbReference>
<dbReference type="PANTHER" id="PTHR48081">
    <property type="entry name" value="AB HYDROLASE SUPERFAMILY PROTEIN C4A8.06C"/>
    <property type="match status" value="1"/>
</dbReference>
<dbReference type="Pfam" id="PF07859">
    <property type="entry name" value="Abhydrolase_3"/>
    <property type="match status" value="1"/>
</dbReference>
<reference evidence="3" key="1">
    <citation type="submission" date="2016-10" db="EMBL/GenBank/DDBJ databases">
        <title>Sequence of Gallionella enrichment culture.</title>
        <authorList>
            <person name="Poehlein A."/>
            <person name="Muehling M."/>
            <person name="Daniel R."/>
        </authorList>
    </citation>
    <scope>NUCLEOTIDE SEQUENCE</scope>
</reference>
<feature type="domain" description="Alpha/beta hydrolase fold-3" evidence="2">
    <location>
        <begin position="79"/>
        <end position="197"/>
    </location>
</feature>
<dbReference type="AlphaFoldDB" id="A0A1J5SCT1"/>
<dbReference type="PANTHER" id="PTHR48081:SF6">
    <property type="entry name" value="PEPTIDASE S9 PROLYL OLIGOPEPTIDASE CATALYTIC DOMAIN-CONTAINING PROTEIN"/>
    <property type="match status" value="1"/>
</dbReference>
<sequence length="285" mass="31274">MKLRLTSLVAFLIPVLALARPAPQVIHLWPNGAPGFENLKDIPERAHSYWVRDVNNPSITVFRPDPAKSNGCAVVVAPGGGFRELVFDAEGKQVADYLNPLGVTVFVLKYRLPNAPHSPYTLANVHQDAFRAMRLVRSRAAEFGVDPHRIGFLGFSAGGQIATMLAFFPGAGNPKAPDPIDRADARPDFVMMVYPGGGVPKVVPPYAPPAFLLAADDDEYSCDKVALAIYEKYREAGISVEAHFIAQGKHAFNMGNRSRFLAIRHWPDRMADWLADRGFLTPTAR</sequence>
<dbReference type="InterPro" id="IPR013094">
    <property type="entry name" value="AB_hydrolase_3"/>
</dbReference>
<dbReference type="SUPFAM" id="SSF53474">
    <property type="entry name" value="alpha/beta-Hydrolases"/>
    <property type="match status" value="1"/>
</dbReference>
<dbReference type="InterPro" id="IPR050300">
    <property type="entry name" value="GDXG_lipolytic_enzyme"/>
</dbReference>
<evidence type="ECO:0000313" key="3">
    <source>
        <dbReference type="EMBL" id="OIQ98029.1"/>
    </source>
</evidence>
<dbReference type="GO" id="GO:0046555">
    <property type="term" value="F:acetylxylan esterase activity"/>
    <property type="evidence" value="ECO:0007669"/>
    <property type="project" value="UniProtKB-EC"/>
</dbReference>
<gene>
    <name evidence="3" type="primary">axeA1_6</name>
    <name evidence="3" type="ORF">GALL_199500</name>
</gene>
<name>A0A1J5SCT1_9ZZZZ</name>
<dbReference type="EC" id="3.1.1.72" evidence="3"/>
<evidence type="ECO:0000256" key="1">
    <source>
        <dbReference type="ARBA" id="ARBA00022801"/>
    </source>
</evidence>
<dbReference type="EMBL" id="MLJW01000124">
    <property type="protein sequence ID" value="OIQ98029.1"/>
    <property type="molecule type" value="Genomic_DNA"/>
</dbReference>
<comment type="caution">
    <text evidence="3">The sequence shown here is derived from an EMBL/GenBank/DDBJ whole genome shotgun (WGS) entry which is preliminary data.</text>
</comment>
<keyword evidence="1 3" id="KW-0378">Hydrolase</keyword>